<comment type="subunit">
    <text evidence="14">Component of the 7-subunit TFIIH core complex composed of XPB/SSL2, XPD/RAD3, SSL1, TFB1, TFB2, TFB4 and TFB5, which is active in NER. The core complex associates with the 3-subunit CTD-kinase module TFIIK composed of CCL1, KIN28 and TFB3 to form the 10-subunit holoenzyme (holo-TFIIH) active in transcription.</text>
</comment>
<evidence type="ECO:0000256" key="10">
    <source>
        <dbReference type="ARBA" id="ARBA00023163"/>
    </source>
</evidence>
<dbReference type="GO" id="GO:0008270">
    <property type="term" value="F:zinc ion binding"/>
    <property type="evidence" value="ECO:0007669"/>
    <property type="project" value="UniProtKB-KW"/>
</dbReference>
<dbReference type="GO" id="GO:0006289">
    <property type="term" value="P:nucleotide-excision repair"/>
    <property type="evidence" value="ECO:0007669"/>
    <property type="project" value="UniProtKB-UniRule"/>
</dbReference>
<accession>A0A448YJA9</accession>
<evidence type="ECO:0000256" key="5">
    <source>
        <dbReference type="ARBA" id="ARBA00022723"/>
    </source>
</evidence>
<gene>
    <name evidence="15" type="ORF">BRENAR_LOCUS1754</name>
</gene>
<keyword evidence="8 14" id="KW-0862">Zinc</keyword>
<dbReference type="PANTHER" id="PTHR12831">
    <property type="entry name" value="TRANSCRIPTION INITIATION FACTOR IIH TFIIH , POLYPEPTIDE 3-RELATED"/>
    <property type="match status" value="1"/>
</dbReference>
<evidence type="ECO:0000256" key="3">
    <source>
        <dbReference type="ARBA" id="ARBA00005273"/>
    </source>
</evidence>
<evidence type="ECO:0000256" key="7">
    <source>
        <dbReference type="ARBA" id="ARBA00022771"/>
    </source>
</evidence>
<dbReference type="GO" id="GO:0000439">
    <property type="term" value="C:transcription factor TFIIH core complex"/>
    <property type="evidence" value="ECO:0007669"/>
    <property type="project" value="UniProtKB-UniRule"/>
</dbReference>
<keyword evidence="7 14" id="KW-0863">Zinc-finger</keyword>
<dbReference type="FunCoup" id="A0A448YJA9">
    <property type="interactions" value="1156"/>
</dbReference>
<evidence type="ECO:0000256" key="13">
    <source>
        <dbReference type="ARBA" id="ARBA00033341"/>
    </source>
</evidence>
<dbReference type="AlphaFoldDB" id="A0A448YJA9"/>
<keyword evidence="9 14" id="KW-0805">Transcription regulation</keyword>
<evidence type="ECO:0000256" key="14">
    <source>
        <dbReference type="RuleBase" id="RU368090"/>
    </source>
</evidence>
<organism evidence="15 16">
    <name type="scientific">Brettanomyces naardenensis</name>
    <name type="common">Yeast</name>
    <dbReference type="NCBI Taxonomy" id="13370"/>
    <lineage>
        <taxon>Eukaryota</taxon>
        <taxon>Fungi</taxon>
        <taxon>Dikarya</taxon>
        <taxon>Ascomycota</taxon>
        <taxon>Saccharomycotina</taxon>
        <taxon>Pichiomycetes</taxon>
        <taxon>Pichiales</taxon>
        <taxon>Pichiaceae</taxon>
        <taxon>Brettanomyces</taxon>
    </lineage>
</organism>
<keyword evidence="16" id="KW-1185">Reference proteome</keyword>
<evidence type="ECO:0000256" key="11">
    <source>
        <dbReference type="ARBA" id="ARBA00023204"/>
    </source>
</evidence>
<dbReference type="Proteomes" id="UP000290900">
    <property type="component" value="Unassembled WGS sequence"/>
</dbReference>
<keyword evidence="10 14" id="KW-0804">Transcription</keyword>
<comment type="function">
    <text evidence="1 14">Component of the general transcription and DNA repair factor IIH (TFIIH) core complex, which is involved in general and transcription-coupled nucleotide excision repair (NER) of damaged DNA and, when complexed to TFIIK, in RNA transcription by RNA polymerase II. In NER, TFIIH acts by opening DNA around the lesion to allow the excision of the damaged oligonucleotide and its replacement by a new DNA fragment. In transcription, TFIIH has an essential role in transcription initiation. When the pre-initiation complex (PIC) has been established, TFIIH is required for promoter opening and promoter escape. Phosphorylation of the C-terminal tail (CTD) of the largest subunit of RNA polymerase II by the kinase module TFIIK controls the initiation of transcription.</text>
</comment>
<sequence>MDAIADRAFVEISGGSNSLHRVVDETPSLLSVILDVNPLEWKKLIDSHTLNFREVASAVLVMLNSHLALNSGNEVALYIANSYFHGARLIYPSFEDEVDDNAEKKANKRRKINANTILKTTGIYRQFRIIDETIVDRLDQLIKEEPERLKGLLNKGNTHIKGTLSGALSQSLSYINRLQTSDEHAGLKGRVLCISVSGDTALPYVSIMNSIFAAQKQKVSVDVCKLGPDSTFLQQASDATNGAYIYIKNPVGLIQYLSTALFIDPMLRPIVVLPTNTSIDFRASCFITSKVVDIGYVCSVCLCILSVIPSDEKCPTCHSKFDHNLITQLKRKPKVLPLMKRKPKAKKKNEDTGKKN</sequence>
<dbReference type="EMBL" id="CAACVR010000009">
    <property type="protein sequence ID" value="VEU21019.1"/>
    <property type="molecule type" value="Genomic_DNA"/>
</dbReference>
<dbReference type="STRING" id="13370.A0A448YJA9"/>
<keyword evidence="11 14" id="KW-0234">DNA repair</keyword>
<keyword evidence="6 14" id="KW-0227">DNA damage</keyword>
<evidence type="ECO:0000313" key="15">
    <source>
        <dbReference type="EMBL" id="VEU21019.1"/>
    </source>
</evidence>
<dbReference type="PANTHER" id="PTHR12831:SF0">
    <property type="entry name" value="GENERAL TRANSCRIPTION FACTOR IIH SUBUNIT 3"/>
    <property type="match status" value="1"/>
</dbReference>
<protein>
    <recommendedName>
        <fullName evidence="4 14">General transcription and DNA repair factor IIH subunit TFB4</fullName>
        <shortName evidence="14">TFIIH subunit TFB4</shortName>
    </recommendedName>
    <alternativeName>
        <fullName evidence="13 14">RNA polymerase II transcription factor B subunit 4</fullName>
    </alternativeName>
</protein>
<evidence type="ECO:0000256" key="9">
    <source>
        <dbReference type="ARBA" id="ARBA00023015"/>
    </source>
</evidence>
<evidence type="ECO:0000256" key="1">
    <source>
        <dbReference type="ARBA" id="ARBA00002817"/>
    </source>
</evidence>
<keyword evidence="12 14" id="KW-0539">Nucleus</keyword>
<keyword evidence="5 14" id="KW-0479">Metal-binding</keyword>
<comment type="subcellular location">
    <subcellularLocation>
        <location evidence="2 14">Nucleus</location>
    </subcellularLocation>
</comment>
<evidence type="ECO:0000256" key="8">
    <source>
        <dbReference type="ARBA" id="ARBA00022833"/>
    </source>
</evidence>
<dbReference type="Gene3D" id="3.40.50.410">
    <property type="entry name" value="von Willebrand factor, type A domain"/>
    <property type="match status" value="1"/>
</dbReference>
<dbReference type="InterPro" id="IPR004600">
    <property type="entry name" value="TFIIH_Tfb4/GTF2H3"/>
</dbReference>
<dbReference type="InParanoid" id="A0A448YJA9"/>
<dbReference type="GO" id="GO:0006355">
    <property type="term" value="P:regulation of DNA-templated transcription"/>
    <property type="evidence" value="ECO:0007669"/>
    <property type="project" value="InterPro"/>
</dbReference>
<dbReference type="OrthoDB" id="17307at2759"/>
<evidence type="ECO:0000256" key="4">
    <source>
        <dbReference type="ARBA" id="ARBA00021280"/>
    </source>
</evidence>
<evidence type="ECO:0000313" key="16">
    <source>
        <dbReference type="Proteomes" id="UP000290900"/>
    </source>
</evidence>
<comment type="similarity">
    <text evidence="3 14">Belongs to the TFB4 family.</text>
</comment>
<evidence type="ECO:0000256" key="2">
    <source>
        <dbReference type="ARBA" id="ARBA00004123"/>
    </source>
</evidence>
<dbReference type="GO" id="GO:0005675">
    <property type="term" value="C:transcription factor TFIIH holo complex"/>
    <property type="evidence" value="ECO:0007669"/>
    <property type="project" value="UniProtKB-UniRule"/>
</dbReference>
<dbReference type="InterPro" id="IPR036465">
    <property type="entry name" value="vWFA_dom_sf"/>
</dbReference>
<evidence type="ECO:0000256" key="12">
    <source>
        <dbReference type="ARBA" id="ARBA00023242"/>
    </source>
</evidence>
<name>A0A448YJA9_BRENA</name>
<reference evidence="15 16" key="1">
    <citation type="submission" date="2018-12" db="EMBL/GenBank/DDBJ databases">
        <authorList>
            <person name="Tiukova I."/>
            <person name="Dainat J."/>
        </authorList>
    </citation>
    <scope>NUCLEOTIDE SEQUENCE [LARGE SCALE GENOMIC DNA]</scope>
</reference>
<proteinExistence type="inferred from homology"/>
<dbReference type="Pfam" id="PF03850">
    <property type="entry name" value="Tfb4"/>
    <property type="match status" value="1"/>
</dbReference>
<evidence type="ECO:0000256" key="6">
    <source>
        <dbReference type="ARBA" id="ARBA00022763"/>
    </source>
</evidence>